<reference evidence="1" key="1">
    <citation type="journal article" date="2021" name="Proc. Natl. Acad. Sci. U.S.A.">
        <title>A Catalog of Tens of Thousands of Viruses from Human Metagenomes Reveals Hidden Associations with Chronic Diseases.</title>
        <authorList>
            <person name="Tisza M.J."/>
            <person name="Buck C.B."/>
        </authorList>
    </citation>
    <scope>NUCLEOTIDE SEQUENCE</scope>
    <source>
        <strain evidence="1">Cthzn51</strain>
    </source>
</reference>
<dbReference type="EMBL" id="BK014741">
    <property type="protein sequence ID" value="DAD73640.1"/>
    <property type="molecule type" value="Genomic_DNA"/>
</dbReference>
<evidence type="ECO:0000313" key="1">
    <source>
        <dbReference type="EMBL" id="DAD73640.1"/>
    </source>
</evidence>
<organism evidence="1">
    <name type="scientific">Tectiviridae sp. cthzn51</name>
    <dbReference type="NCBI Taxonomy" id="2826821"/>
    <lineage>
        <taxon>Viruses</taxon>
        <taxon>Varidnaviria</taxon>
        <taxon>Bamfordvirae</taxon>
        <taxon>Preplasmiviricota</taxon>
        <taxon>Prepoliviricotina</taxon>
        <taxon>Tectiliviricetes</taxon>
        <taxon>Kalamavirales</taxon>
        <taxon>Tectiviridae</taxon>
    </lineage>
</organism>
<name>A0A8S5LUS7_9VIRU</name>
<protein>
    <submittedName>
        <fullName evidence="1">Uncharacterized protein</fullName>
    </submittedName>
</protein>
<accession>A0A8S5LUS7</accession>
<sequence length="162" mass="19199">MKLIVSLIDKKTKETIEFPTDETFFKVAKYKGCELTIFEKITPCYSIVPEMFLHESISSNNIVYCKSGEYYSAKTSDKTMNYINQKECVKYINKHSFPSLVCLGDVYRIEKDGDFYRAIIYDYEGEYIGFIEEKTIENMVKIIYEIENNRMNNKPYMDLYNF</sequence>
<proteinExistence type="predicted"/>